<dbReference type="CDD" id="cd01991">
    <property type="entry name" value="Asn_synthase_B_C"/>
    <property type="match status" value="1"/>
</dbReference>
<accession>A0A1D2LRT6</accession>
<reference evidence="14" key="2">
    <citation type="submission" date="2018-04" db="EMBL/GenBank/DDBJ databases">
        <authorList>
            <person name="Go L.Y."/>
            <person name="Mitchell J.A."/>
        </authorList>
    </citation>
    <scope>NUCLEOTIDE SEQUENCE</scope>
    <source>
        <strain evidence="14">BSAS1 3</strain>
    </source>
</reference>
<organism evidence="13 15">
    <name type="scientific">Brochothrix thermosphacta</name>
    <name type="common">Microbacterium thermosphactum</name>
    <dbReference type="NCBI Taxonomy" id="2756"/>
    <lineage>
        <taxon>Bacteria</taxon>
        <taxon>Bacillati</taxon>
        <taxon>Bacillota</taxon>
        <taxon>Bacilli</taxon>
        <taxon>Bacillales</taxon>
        <taxon>Listeriaceae</taxon>
        <taxon>Brochothrix</taxon>
    </lineage>
</organism>
<keyword evidence="5 10" id="KW-0067">ATP-binding</keyword>
<evidence type="ECO:0000313" key="13">
    <source>
        <dbReference type="EMBL" id="ATF26926.1"/>
    </source>
</evidence>
<dbReference type="InterPro" id="IPR014729">
    <property type="entry name" value="Rossmann-like_a/b/a_fold"/>
</dbReference>
<evidence type="ECO:0000256" key="11">
    <source>
        <dbReference type="PIRSR" id="PIRSR001589-3"/>
    </source>
</evidence>
<dbReference type="GO" id="GO:0016740">
    <property type="term" value="F:transferase activity"/>
    <property type="evidence" value="ECO:0007669"/>
    <property type="project" value="UniProtKB-KW"/>
</dbReference>
<comment type="catalytic activity">
    <reaction evidence="8">
        <text>L-aspartate + L-glutamine + ATP + H2O = L-asparagine + L-glutamate + AMP + diphosphate + H(+)</text>
        <dbReference type="Rhea" id="RHEA:12228"/>
        <dbReference type="ChEBI" id="CHEBI:15377"/>
        <dbReference type="ChEBI" id="CHEBI:15378"/>
        <dbReference type="ChEBI" id="CHEBI:29985"/>
        <dbReference type="ChEBI" id="CHEBI:29991"/>
        <dbReference type="ChEBI" id="CHEBI:30616"/>
        <dbReference type="ChEBI" id="CHEBI:33019"/>
        <dbReference type="ChEBI" id="CHEBI:58048"/>
        <dbReference type="ChEBI" id="CHEBI:58359"/>
        <dbReference type="ChEBI" id="CHEBI:456215"/>
        <dbReference type="EC" id="6.3.5.4"/>
    </reaction>
</comment>
<keyword evidence="6 9" id="KW-0061">Asparagine biosynthesis</keyword>
<dbReference type="PROSITE" id="PS51278">
    <property type="entry name" value="GATASE_TYPE_2"/>
    <property type="match status" value="1"/>
</dbReference>
<dbReference type="PANTHER" id="PTHR43284">
    <property type="entry name" value="ASPARAGINE SYNTHETASE (GLUTAMINE-HYDROLYZING)"/>
    <property type="match status" value="1"/>
</dbReference>
<evidence type="ECO:0000256" key="3">
    <source>
        <dbReference type="ARBA" id="ARBA00012737"/>
    </source>
</evidence>
<dbReference type="STRING" id="2756.BFR44_04605"/>
<feature type="binding site" evidence="10">
    <location>
        <position position="288"/>
    </location>
    <ligand>
        <name>ATP</name>
        <dbReference type="ChEBI" id="CHEBI:30616"/>
    </ligand>
</feature>
<protein>
    <recommendedName>
        <fullName evidence="3">asparagine synthase (glutamine-hydrolyzing)</fullName>
        <ecNumber evidence="3">6.3.5.4</ecNumber>
    </recommendedName>
</protein>
<evidence type="ECO:0000256" key="4">
    <source>
        <dbReference type="ARBA" id="ARBA00022741"/>
    </source>
</evidence>
<sequence length="633" mass="72911">MCGFIGCINNKPVAISADDKAVFEKMNKFIEHRGPDDEGYFYEDHISMGFRRLSIVDVENGHQPLAYDDGRYWIIFNGEVYNHVALREELIAKGHTFKTESDTEVIIAMYSEYKEESVKRLRGMFGFVIWDREEKTAFIARDQIGIKPVNYVEVDDKLYVGSEKKSLLLAMNKQAIDDESLQHYMTYQFVPEPASIIKEIHSLEPGHYMVKKIGQPVEITAYWKPTFEPVQKAETEYVKELREALMDSVKMHMRSDVPVGSFLSGGIDSTIVVALAKEFNKNIETFSVGFSREGYSEIDVAQETAEKLGVNNTSYVITPEEFMEELPKIVWYFDEPLADPAAIPLYFVSREARRKVKVALSGEGADELFAGYTIYNEPNSLAMFDKIPKVGHKLLRAVSNIMPEGMKGKSFLMRGTTPLEERFVGNAFIFNEKEKKILLPKYREDAPYTTITAPLYKASEHLDPIQRMQYVDMHTWLRGDLLLNNDRMSMANSLEVRVPFLDVNVYDVAKRIPSSMTIANGTTKSILRKASESFIPEHVLNRKKLGFPVPIRLWLKDEMKEWATAIIKESPTEHLINKQYVLQMMEDHCADKRDNSRKIWTVLIFMIWHQVFVEKKYDFQTEGAEINFKPESK</sequence>
<proteinExistence type="inferred from homology"/>
<keyword evidence="4 10" id="KW-0547">Nucleotide-binding</keyword>
<feature type="site" description="Important for beta-aspartyl-AMP intermediate formation" evidence="11">
    <location>
        <position position="363"/>
    </location>
</feature>
<evidence type="ECO:0000256" key="2">
    <source>
        <dbReference type="ARBA" id="ARBA00005752"/>
    </source>
</evidence>
<feature type="binding site" evidence="10">
    <location>
        <begin position="361"/>
        <end position="362"/>
    </location>
    <ligand>
        <name>ATP</name>
        <dbReference type="ChEBI" id="CHEBI:30616"/>
    </ligand>
</feature>
<dbReference type="AlphaFoldDB" id="A0A1D2LRT6"/>
<dbReference type="Gene3D" id="3.60.20.10">
    <property type="entry name" value="Glutamine Phosphoribosylpyrophosphate, subunit 1, domain 1"/>
    <property type="match status" value="1"/>
</dbReference>
<dbReference type="Proteomes" id="UP000270190">
    <property type="component" value="Unassembled WGS sequence"/>
</dbReference>
<keyword evidence="9" id="KW-0028">Amino-acid biosynthesis</keyword>
<evidence type="ECO:0000256" key="10">
    <source>
        <dbReference type="PIRSR" id="PIRSR001589-2"/>
    </source>
</evidence>
<dbReference type="KEGG" id="bths:CNY62_11470"/>
<keyword evidence="14" id="KW-0808">Transferase</keyword>
<dbReference type="OrthoDB" id="9763290at2"/>
<evidence type="ECO:0000313" key="15">
    <source>
        <dbReference type="Proteomes" id="UP000243591"/>
    </source>
</evidence>
<dbReference type="SUPFAM" id="SSF52402">
    <property type="entry name" value="Adenine nucleotide alpha hydrolases-like"/>
    <property type="match status" value="1"/>
</dbReference>
<dbReference type="InterPro" id="IPR017932">
    <property type="entry name" value="GATase_2_dom"/>
</dbReference>
<dbReference type="Pfam" id="PF00733">
    <property type="entry name" value="Asn_synthase"/>
    <property type="match status" value="1"/>
</dbReference>
<dbReference type="GO" id="GO:0005829">
    <property type="term" value="C:cytosol"/>
    <property type="evidence" value="ECO:0007669"/>
    <property type="project" value="TreeGrafter"/>
</dbReference>
<dbReference type="GO" id="GO:0005524">
    <property type="term" value="F:ATP binding"/>
    <property type="evidence" value="ECO:0007669"/>
    <property type="project" value="UniProtKB-KW"/>
</dbReference>
<dbReference type="InterPro" id="IPR006426">
    <property type="entry name" value="Asn_synth_AEB"/>
</dbReference>
<feature type="binding site" evidence="10">
    <location>
        <position position="102"/>
    </location>
    <ligand>
        <name>L-glutamine</name>
        <dbReference type="ChEBI" id="CHEBI:58359"/>
    </ligand>
</feature>
<dbReference type="PANTHER" id="PTHR43284:SF1">
    <property type="entry name" value="ASPARAGINE SYNTHETASE"/>
    <property type="match status" value="1"/>
</dbReference>
<dbReference type="Pfam" id="PF13537">
    <property type="entry name" value="GATase_7"/>
    <property type="match status" value="1"/>
</dbReference>
<keyword evidence="15" id="KW-1185">Reference proteome</keyword>
<dbReference type="InterPro" id="IPR029055">
    <property type="entry name" value="Ntn_hydrolases_N"/>
</dbReference>
<reference evidence="13 15" key="1">
    <citation type="submission" date="2017-09" db="EMBL/GenBank/DDBJ databases">
        <title>Complete Genome Sequences of Two Strains of the Meat Spoilage Bacterium Brochothrix thermosphacta Isolated from Ground Chicken.</title>
        <authorList>
            <person name="Paoli G.C."/>
            <person name="Wijey C."/>
            <person name="Chen C.-Y."/>
            <person name="Nguyen L."/>
            <person name="Yan X."/>
            <person name="Irwin P.L."/>
        </authorList>
    </citation>
    <scope>NUCLEOTIDE SEQUENCE [LARGE SCALE GENOMIC DNA]</scope>
    <source>
        <strain evidence="13 15">BI</strain>
    </source>
</reference>
<dbReference type="GO" id="GO:0006529">
    <property type="term" value="P:asparagine biosynthetic process"/>
    <property type="evidence" value="ECO:0007669"/>
    <property type="project" value="UniProtKB-KW"/>
</dbReference>
<dbReference type="InterPro" id="IPR001962">
    <property type="entry name" value="Asn_synthase"/>
</dbReference>
<evidence type="ECO:0000256" key="9">
    <source>
        <dbReference type="PIRSR" id="PIRSR001589-1"/>
    </source>
</evidence>
<evidence type="ECO:0000256" key="8">
    <source>
        <dbReference type="ARBA" id="ARBA00048741"/>
    </source>
</evidence>
<name>A0A1D2LRT6_BROTH</name>
<feature type="active site" description="For GATase activity" evidence="9">
    <location>
        <position position="2"/>
    </location>
</feature>
<dbReference type="EMBL" id="OUNC01000010">
    <property type="protein sequence ID" value="SPP27692.1"/>
    <property type="molecule type" value="Genomic_DNA"/>
</dbReference>
<feature type="domain" description="Glutamine amidotransferase type-2" evidence="12">
    <location>
        <begin position="2"/>
        <end position="214"/>
    </location>
</feature>
<dbReference type="Gene3D" id="3.40.50.620">
    <property type="entry name" value="HUPs"/>
    <property type="match status" value="1"/>
</dbReference>
<evidence type="ECO:0000256" key="1">
    <source>
        <dbReference type="ARBA" id="ARBA00005187"/>
    </source>
</evidence>
<reference evidence="16" key="3">
    <citation type="submission" date="2018-04" db="EMBL/GenBank/DDBJ databases">
        <authorList>
            <person name="Illikoud N."/>
        </authorList>
    </citation>
    <scope>NUCLEOTIDE SEQUENCE [LARGE SCALE GENOMIC DNA]</scope>
</reference>
<comment type="similarity">
    <text evidence="2">Belongs to the asparagine synthetase family.</text>
</comment>
<gene>
    <name evidence="13" type="primary">asnB</name>
    <name evidence="14" type="ORF">BTBSAS_180044</name>
    <name evidence="13" type="ORF">CNY62_11470</name>
</gene>
<evidence type="ECO:0000256" key="5">
    <source>
        <dbReference type="ARBA" id="ARBA00022840"/>
    </source>
</evidence>
<dbReference type="NCBIfam" id="TIGR01536">
    <property type="entry name" value="asn_synth_AEB"/>
    <property type="match status" value="1"/>
</dbReference>
<evidence type="ECO:0000313" key="14">
    <source>
        <dbReference type="EMBL" id="SPP27692.1"/>
    </source>
</evidence>
<dbReference type="GeneID" id="66536305"/>
<comment type="pathway">
    <text evidence="1">Amino-acid biosynthesis; L-asparagine biosynthesis; L-asparagine from L-aspartate (L-Gln route): step 1/1.</text>
</comment>
<dbReference type="InterPro" id="IPR033738">
    <property type="entry name" value="AsnB_N"/>
</dbReference>
<keyword evidence="14" id="KW-0436">Ligase</keyword>
<dbReference type="RefSeq" id="WP_029092481.1">
    <property type="nucleotide sequence ID" value="NZ_CBCPHX010000001.1"/>
</dbReference>
<dbReference type="PIRSF" id="PIRSF001589">
    <property type="entry name" value="Asn_synthetase_glu-h"/>
    <property type="match status" value="1"/>
</dbReference>
<dbReference type="EMBL" id="CP023483">
    <property type="protein sequence ID" value="ATF26926.1"/>
    <property type="molecule type" value="Genomic_DNA"/>
</dbReference>
<evidence type="ECO:0000256" key="6">
    <source>
        <dbReference type="ARBA" id="ARBA00022888"/>
    </source>
</evidence>
<dbReference type="SUPFAM" id="SSF56235">
    <property type="entry name" value="N-terminal nucleophile aminohydrolases (Ntn hydrolases)"/>
    <property type="match status" value="1"/>
</dbReference>
<dbReference type="EC" id="6.3.5.4" evidence="3"/>
<dbReference type="GO" id="GO:0004066">
    <property type="term" value="F:asparagine synthase (glutamine-hydrolyzing) activity"/>
    <property type="evidence" value="ECO:0007669"/>
    <property type="project" value="UniProtKB-EC"/>
</dbReference>
<keyword evidence="7 9" id="KW-0315">Glutamine amidotransferase</keyword>
<dbReference type="CDD" id="cd00712">
    <property type="entry name" value="AsnB"/>
    <property type="match status" value="1"/>
</dbReference>
<evidence type="ECO:0000313" key="16">
    <source>
        <dbReference type="Proteomes" id="UP000270190"/>
    </source>
</evidence>
<evidence type="ECO:0000256" key="7">
    <source>
        <dbReference type="ARBA" id="ARBA00022962"/>
    </source>
</evidence>
<evidence type="ECO:0000259" key="12">
    <source>
        <dbReference type="PROSITE" id="PS51278"/>
    </source>
</evidence>
<dbReference type="InterPro" id="IPR051786">
    <property type="entry name" value="ASN_synthetase/amidase"/>
</dbReference>
<dbReference type="Proteomes" id="UP000243591">
    <property type="component" value="Chromosome"/>
</dbReference>